<reference evidence="2" key="1">
    <citation type="submission" date="2024-07" db="EMBL/GenBank/DDBJ databases">
        <authorList>
            <person name="Yu S.T."/>
        </authorList>
    </citation>
    <scope>NUCLEOTIDE SEQUENCE</scope>
    <source>
        <strain evidence="2">R08</strain>
    </source>
</reference>
<gene>
    <name evidence="2" type="ORF">AB5J58_20360</name>
</gene>
<dbReference type="InterPro" id="IPR023210">
    <property type="entry name" value="NADP_OxRdtase_dom"/>
</dbReference>
<dbReference type="InterPro" id="IPR020471">
    <property type="entry name" value="AKR"/>
</dbReference>
<evidence type="ECO:0000313" key="2">
    <source>
        <dbReference type="EMBL" id="XDQ02416.1"/>
    </source>
</evidence>
<dbReference type="GO" id="GO:0005829">
    <property type="term" value="C:cytosol"/>
    <property type="evidence" value="ECO:0007669"/>
    <property type="project" value="TreeGrafter"/>
</dbReference>
<dbReference type="Gene3D" id="3.20.20.100">
    <property type="entry name" value="NADP-dependent oxidoreductase domain"/>
    <property type="match status" value="1"/>
</dbReference>
<name>A0AB39M7B4_9ACTN</name>
<protein>
    <submittedName>
        <fullName evidence="2">Aldo/keto reductase</fullName>
    </submittedName>
</protein>
<dbReference type="GO" id="GO:0016491">
    <property type="term" value="F:oxidoreductase activity"/>
    <property type="evidence" value="ECO:0007669"/>
    <property type="project" value="InterPro"/>
</dbReference>
<dbReference type="RefSeq" id="WP_369188555.1">
    <property type="nucleotide sequence ID" value="NZ_CP163431.1"/>
</dbReference>
<feature type="domain" description="NADP-dependent oxidoreductase" evidence="1">
    <location>
        <begin position="21"/>
        <end position="303"/>
    </location>
</feature>
<dbReference type="InterPro" id="IPR036812">
    <property type="entry name" value="NAD(P)_OxRdtase_dom_sf"/>
</dbReference>
<dbReference type="AlphaFoldDB" id="A0AB39M7B4"/>
<sequence>MKHRRVADGSVRGRGLPLPDLGLGCAPIGDLYAAVDPEVAAATVHTALALGSTLLDTAPKYGNGLSEQRLGQALASLDRNSYQLATKVGWSVTENRPPEPAFSADGVLRSLEGSMRRLGTDRFDIVHVHDPDDHLDQAVAETMPALERLRDEGVIGTIGAGMNSDRLLADLVRRTDLDRVLIAGRYTLLEQGARSALLPLCLERGIEVIAAGVFNSGLLADPRPGAPYNYRPVPDEILARALRLKEICTRHEIPLRAAALQFPAAHPAVRTVLIGAAHPDEVADNVALAEMRLPSALWSELREAGLIDAASPVP</sequence>
<dbReference type="Pfam" id="PF00248">
    <property type="entry name" value="Aldo_ket_red"/>
    <property type="match status" value="1"/>
</dbReference>
<dbReference type="SUPFAM" id="SSF51430">
    <property type="entry name" value="NAD(P)-linked oxidoreductase"/>
    <property type="match status" value="1"/>
</dbReference>
<accession>A0AB39M7B4</accession>
<evidence type="ECO:0000259" key="1">
    <source>
        <dbReference type="Pfam" id="PF00248"/>
    </source>
</evidence>
<organism evidence="2">
    <name type="scientific">Streptomyces sp. R08</name>
    <dbReference type="NCBI Taxonomy" id="3238624"/>
    <lineage>
        <taxon>Bacteria</taxon>
        <taxon>Bacillati</taxon>
        <taxon>Actinomycetota</taxon>
        <taxon>Actinomycetes</taxon>
        <taxon>Kitasatosporales</taxon>
        <taxon>Streptomycetaceae</taxon>
        <taxon>Streptomyces</taxon>
    </lineage>
</organism>
<dbReference type="CDD" id="cd19152">
    <property type="entry name" value="AKR_AKR15A"/>
    <property type="match status" value="1"/>
</dbReference>
<dbReference type="PANTHER" id="PTHR42686:SF1">
    <property type="entry name" value="GH17980P-RELATED"/>
    <property type="match status" value="1"/>
</dbReference>
<proteinExistence type="predicted"/>
<dbReference type="EMBL" id="CP163431">
    <property type="protein sequence ID" value="XDQ02416.1"/>
    <property type="molecule type" value="Genomic_DNA"/>
</dbReference>
<dbReference type="PANTHER" id="PTHR42686">
    <property type="entry name" value="GH17980P-RELATED"/>
    <property type="match status" value="1"/>
</dbReference>